<keyword evidence="6 7" id="KW-0078">Bacteriocin</keyword>
<dbReference type="RefSeq" id="WP_273847933.1">
    <property type="nucleotide sequence ID" value="NZ_JAQQWT010000041.1"/>
</dbReference>
<comment type="similarity">
    <text evidence="1 7">Belongs to the type A lantibiotic family.</text>
</comment>
<dbReference type="EMBL" id="JBHLTR010000043">
    <property type="protein sequence ID" value="MFC0560809.1"/>
    <property type="molecule type" value="Genomic_DNA"/>
</dbReference>
<keyword evidence="3" id="KW-0883">Thioether bond</keyword>
<evidence type="ECO:0000256" key="1">
    <source>
        <dbReference type="ARBA" id="ARBA00009379"/>
    </source>
</evidence>
<keyword evidence="5 7" id="KW-0044">Antibiotic</keyword>
<keyword evidence="9" id="KW-1185">Reference proteome</keyword>
<comment type="function">
    <text evidence="7">Lanthionine-containing peptide antibiotic (lantibiotic) active on Gram-positive bacteria. The bactericidal activity of lantibiotics is based on depolarization of energized bacterial cytoplasmic membranes, initiated by the formation of aqueous transmembrane pores.</text>
</comment>
<comment type="caution">
    <text evidence="8">The sequence shown here is derived from an EMBL/GenBank/DDBJ whole genome shotgun (WGS) entry which is preliminary data.</text>
</comment>
<evidence type="ECO:0000313" key="8">
    <source>
        <dbReference type="EMBL" id="MFC0560809.1"/>
    </source>
</evidence>
<proteinExistence type="inferred from homology"/>
<comment type="PTM">
    <text evidence="7">Maturation of lantibiotics involves the enzymatic conversion of Thr, and Ser into dehydrated AA and the formation of thioether bonds with cysteine. This is followed by membrane translocation and cleavage of the modified precursor.</text>
</comment>
<gene>
    <name evidence="8" type="ORF">ACFFH4_17740</name>
</gene>
<evidence type="ECO:0000256" key="2">
    <source>
        <dbReference type="ARBA" id="ARBA00022529"/>
    </source>
</evidence>
<sequence length="57" mass="5927">MTVEQLALSAIEDVTDAELELMVGGSGLIPTVTKDCPNFVSSVCVGFGFISGCKDCK</sequence>
<name>A0ABV6NK78_9BACI</name>
<reference evidence="8 9" key="1">
    <citation type="submission" date="2024-09" db="EMBL/GenBank/DDBJ databases">
        <authorList>
            <person name="Sun Q."/>
            <person name="Mori K."/>
        </authorList>
    </citation>
    <scope>NUCLEOTIDE SEQUENCE [LARGE SCALE GENOMIC DNA]</scope>
    <source>
        <strain evidence="8 9">NCAIM B.02301</strain>
    </source>
</reference>
<dbReference type="InterPro" id="IPR007682">
    <property type="entry name" value="Lantibiotic_typ-A_Lactobact"/>
</dbReference>
<protein>
    <recommendedName>
        <fullName evidence="7">Lantibiotic</fullName>
    </recommendedName>
</protein>
<evidence type="ECO:0000256" key="5">
    <source>
        <dbReference type="ARBA" id="ARBA00023022"/>
    </source>
</evidence>
<accession>A0ABV6NK78</accession>
<organism evidence="8 9">
    <name type="scientific">Halalkalibacter alkalisediminis</name>
    <dbReference type="NCBI Taxonomy" id="935616"/>
    <lineage>
        <taxon>Bacteria</taxon>
        <taxon>Bacillati</taxon>
        <taxon>Bacillota</taxon>
        <taxon>Bacilli</taxon>
        <taxon>Bacillales</taxon>
        <taxon>Bacillaceae</taxon>
        <taxon>Halalkalibacter</taxon>
    </lineage>
</organism>
<evidence type="ECO:0000256" key="7">
    <source>
        <dbReference type="RuleBase" id="RU362078"/>
    </source>
</evidence>
<keyword evidence="4 7" id="KW-0425">Lantibiotic</keyword>
<dbReference type="Pfam" id="PF04604">
    <property type="entry name" value="L_biotic_typeA"/>
    <property type="match status" value="1"/>
</dbReference>
<dbReference type="Proteomes" id="UP001589833">
    <property type="component" value="Unassembled WGS sequence"/>
</dbReference>
<evidence type="ECO:0000256" key="3">
    <source>
        <dbReference type="ARBA" id="ARBA00022784"/>
    </source>
</evidence>
<evidence type="ECO:0000256" key="6">
    <source>
        <dbReference type="ARBA" id="ARBA00023048"/>
    </source>
</evidence>
<evidence type="ECO:0000313" key="9">
    <source>
        <dbReference type="Proteomes" id="UP001589833"/>
    </source>
</evidence>
<evidence type="ECO:0000256" key="4">
    <source>
        <dbReference type="ARBA" id="ARBA00022789"/>
    </source>
</evidence>
<keyword evidence="2 7" id="KW-0929">Antimicrobial</keyword>